<proteinExistence type="predicted"/>
<dbReference type="GeneID" id="88356215"/>
<dbReference type="RefSeq" id="WP_098692508.1">
    <property type="nucleotide sequence ID" value="NZ_CP023778.1"/>
</dbReference>
<dbReference type="AlphaFoldDB" id="A0A291RCC1"/>
<dbReference type="Proteomes" id="UP000221961">
    <property type="component" value="Chromosome"/>
</dbReference>
<evidence type="ECO:0000313" key="1">
    <source>
        <dbReference type="EMBL" id="ATL65196.1"/>
    </source>
</evidence>
<sequence>MSRETYRWVPTGESDMVELRDLRSGRAVQIVRPDDADLPGDLLLEIESLVFRWSNRATHAEAEADLAVRWEAVDSLRAMSWLCALWAVVCETRLGKSADDIIRDLDYRGGWRTLRTAEDAQLWEGLTQRVRLGALAALTEDPRAAQAYYEACVESTDVGSALLRHTLIHLDALGQDMRRHDIDPRGLATAVVTHTMPNAGRRRRLCFRPSHVA</sequence>
<reference evidence="1 2" key="1">
    <citation type="submission" date="2017-10" db="EMBL/GenBank/DDBJ databases">
        <title>Comparative genomics between pathogenic Norcardia.</title>
        <authorList>
            <person name="Zeng L."/>
        </authorList>
    </citation>
    <scope>NUCLEOTIDE SEQUENCE [LARGE SCALE GENOMIC DNA]</scope>
    <source>
        <strain evidence="1 2">NC_YFY_NT001</strain>
    </source>
</reference>
<accession>A0A291RCC1</accession>
<dbReference type="KEGG" id="ntp:CRH09_02060"/>
<dbReference type="EMBL" id="CP023778">
    <property type="protein sequence ID" value="ATL65196.1"/>
    <property type="molecule type" value="Genomic_DNA"/>
</dbReference>
<name>A0A291RCC1_9NOCA</name>
<evidence type="ECO:0000313" key="2">
    <source>
        <dbReference type="Proteomes" id="UP000221961"/>
    </source>
</evidence>
<protein>
    <submittedName>
        <fullName evidence="1">Uncharacterized protein</fullName>
    </submittedName>
</protein>
<gene>
    <name evidence="1" type="ORF">CRH09_02060</name>
</gene>
<organism evidence="1 2">
    <name type="scientific">Nocardia terpenica</name>
    <dbReference type="NCBI Taxonomy" id="455432"/>
    <lineage>
        <taxon>Bacteria</taxon>
        <taxon>Bacillati</taxon>
        <taxon>Actinomycetota</taxon>
        <taxon>Actinomycetes</taxon>
        <taxon>Mycobacteriales</taxon>
        <taxon>Nocardiaceae</taxon>
        <taxon>Nocardia</taxon>
    </lineage>
</organism>